<comment type="caution">
    <text evidence="2">The sequence shown here is derived from an EMBL/GenBank/DDBJ whole genome shotgun (WGS) entry which is preliminary data.</text>
</comment>
<accession>A0ABT4CWQ8</accession>
<dbReference type="Proteomes" id="UP001078443">
    <property type="component" value="Unassembled WGS sequence"/>
</dbReference>
<name>A0ABT4CWQ8_9CLOT</name>
<evidence type="ECO:0000313" key="3">
    <source>
        <dbReference type="Proteomes" id="UP001078443"/>
    </source>
</evidence>
<dbReference type="EMBL" id="JAPQER010000001">
    <property type="protein sequence ID" value="MCY6483446.1"/>
    <property type="molecule type" value="Genomic_DNA"/>
</dbReference>
<evidence type="ECO:0000256" key="1">
    <source>
        <dbReference type="SAM" id="Phobius"/>
    </source>
</evidence>
<sequence length="334" mass="38353">MKKLNTKALTKLSLIVAVTLIGIGVFYGTYYFFISKSYTSYEKTIKAEITNINKINGSAYLFTKGQTIDDKKIISDTSSLTSSLNTSKEKLEKLTVPDKYNDDNKNLLLGLKNNISMYKQIAIICKNVESLKLDESLIDLQKYRDDCMNYYSLVSIRDIKMTLPNECLDFINNTTYFTQKQIRTNINTEISASQNRDFLNSFDNLLDKFNSINKNFLLDIKNARKNIDGLDAVLNSLDTYEDNLDNIKNTLSSLTIPNDATPLYKAFTVVLNDYDEYIQTLKYSVKTEKLTSINGVTDEKSLEKLYETPNEKFKTLNSDYKNLMKIYSEFENNV</sequence>
<dbReference type="RefSeq" id="WP_268039694.1">
    <property type="nucleotide sequence ID" value="NZ_JAPQER010000001.1"/>
</dbReference>
<reference evidence="2" key="1">
    <citation type="submission" date="2022-12" db="EMBL/GenBank/DDBJ databases">
        <authorList>
            <person name="Wang J."/>
        </authorList>
    </citation>
    <scope>NUCLEOTIDE SEQUENCE</scope>
    <source>
        <strain evidence="2">HY-45-18</strain>
    </source>
</reference>
<feature type="transmembrane region" description="Helical" evidence="1">
    <location>
        <begin position="12"/>
        <end position="33"/>
    </location>
</feature>
<protein>
    <submittedName>
        <fullName evidence="2">Uncharacterized protein</fullName>
    </submittedName>
</protein>
<evidence type="ECO:0000313" key="2">
    <source>
        <dbReference type="EMBL" id="MCY6483446.1"/>
    </source>
</evidence>
<keyword evidence="1" id="KW-0812">Transmembrane</keyword>
<keyword evidence="3" id="KW-1185">Reference proteome</keyword>
<keyword evidence="1" id="KW-1133">Transmembrane helix</keyword>
<keyword evidence="1" id="KW-0472">Membrane</keyword>
<gene>
    <name evidence="2" type="ORF">OW763_03620</name>
</gene>
<proteinExistence type="predicted"/>
<organism evidence="2 3">
    <name type="scientific">Clostridium aestuarii</name>
    <dbReference type="NCBI Taxonomy" id="338193"/>
    <lineage>
        <taxon>Bacteria</taxon>
        <taxon>Bacillati</taxon>
        <taxon>Bacillota</taxon>
        <taxon>Clostridia</taxon>
        <taxon>Eubacteriales</taxon>
        <taxon>Clostridiaceae</taxon>
        <taxon>Clostridium</taxon>
    </lineage>
</organism>